<dbReference type="AlphaFoldDB" id="A0A6A6GL03"/>
<evidence type="ECO:0000256" key="2">
    <source>
        <dbReference type="SAM" id="MobiDB-lite"/>
    </source>
</evidence>
<keyword evidence="4" id="KW-1185">Reference proteome</keyword>
<gene>
    <name evidence="3" type="ORF">BDZ85DRAFT_256115</name>
</gene>
<dbReference type="EMBL" id="ML992502">
    <property type="protein sequence ID" value="KAF2226405.1"/>
    <property type="molecule type" value="Genomic_DNA"/>
</dbReference>
<feature type="compositionally biased region" description="Pro residues" evidence="2">
    <location>
        <begin position="1"/>
        <end position="10"/>
    </location>
</feature>
<sequence length="357" mass="40954">MTEMDTPPPYNRVSNRDGDELVAPPQQSLAGCQRTIKARDRDTRPRPKYFFDKDIGQLCDADFDQFRREDLRRLHSTRQIFDNHNESQKGFVSTRALRHRNRLLLHTQAFFWAESYDELKEAEFLVQRNGHELRDPCQHSVQDHYAHIKPSILGPVRLPSQSNAGAAVRTRLERDRPVDLTELTCAPPTAMAACKICMTEAATRCTRVHLTAFRKVMYVFGIYVWHDLGDLDRLAPEALGSFCTIARTPSRMHPDTSVGEICEYWSLAEEERQFRHARDVEAELAFAMTGMEISGETFGNVDVALARAEVKRLEEDLARARQNVVLLENLAGVRMAKREECHQVVGRFRDWLAKTGQ</sequence>
<reference evidence="4" key="1">
    <citation type="journal article" date="2020" name="Stud. Mycol.">
        <title>101 Dothideomycetes genomes: A test case for predicting lifestyles and emergence of pathogens.</title>
        <authorList>
            <person name="Haridas S."/>
            <person name="Albert R."/>
            <person name="Binder M."/>
            <person name="Bloem J."/>
            <person name="LaButti K."/>
            <person name="Salamov A."/>
            <person name="Andreopoulos B."/>
            <person name="Baker S."/>
            <person name="Barry K."/>
            <person name="Bills G."/>
            <person name="Bluhm B."/>
            <person name="Cannon C."/>
            <person name="Castanera R."/>
            <person name="Culley D."/>
            <person name="Daum C."/>
            <person name="Ezra D."/>
            <person name="Gonzalez J."/>
            <person name="Henrissat B."/>
            <person name="Kuo A."/>
            <person name="Liang C."/>
            <person name="Lipzen A."/>
            <person name="Lutzoni F."/>
            <person name="Magnuson J."/>
            <person name="Mondo S."/>
            <person name="Nolan M."/>
            <person name="Ohm R."/>
            <person name="Pangilinan J."/>
            <person name="Park H.-J."/>
            <person name="Ramirez L."/>
            <person name="Alfaro M."/>
            <person name="Sun H."/>
            <person name="Tritt A."/>
            <person name="Yoshinaga Y."/>
            <person name="Zwiers L.-H."/>
            <person name="Turgeon B."/>
            <person name="Goodwin S."/>
            <person name="Spatafora J."/>
            <person name="Crous P."/>
            <person name="Grigoriev I."/>
        </authorList>
    </citation>
    <scope>NUCLEOTIDE SEQUENCE [LARGE SCALE GENOMIC DNA]</scope>
    <source>
        <strain evidence="4">CECT 20119</strain>
    </source>
</reference>
<protein>
    <submittedName>
        <fullName evidence="3">Uncharacterized protein</fullName>
    </submittedName>
</protein>
<evidence type="ECO:0000313" key="4">
    <source>
        <dbReference type="Proteomes" id="UP000799538"/>
    </source>
</evidence>
<keyword evidence="1" id="KW-0175">Coiled coil</keyword>
<feature type="coiled-coil region" evidence="1">
    <location>
        <begin position="303"/>
        <end position="330"/>
    </location>
</feature>
<accession>A0A6A6GL03</accession>
<evidence type="ECO:0000313" key="3">
    <source>
        <dbReference type="EMBL" id="KAF2226405.1"/>
    </source>
</evidence>
<organism evidence="3 4">
    <name type="scientific">Elsinoe ampelina</name>
    <dbReference type="NCBI Taxonomy" id="302913"/>
    <lineage>
        <taxon>Eukaryota</taxon>
        <taxon>Fungi</taxon>
        <taxon>Dikarya</taxon>
        <taxon>Ascomycota</taxon>
        <taxon>Pezizomycotina</taxon>
        <taxon>Dothideomycetes</taxon>
        <taxon>Dothideomycetidae</taxon>
        <taxon>Myriangiales</taxon>
        <taxon>Elsinoaceae</taxon>
        <taxon>Elsinoe</taxon>
    </lineage>
</organism>
<dbReference type="Proteomes" id="UP000799538">
    <property type="component" value="Unassembled WGS sequence"/>
</dbReference>
<feature type="region of interest" description="Disordered" evidence="2">
    <location>
        <begin position="1"/>
        <end position="28"/>
    </location>
</feature>
<evidence type="ECO:0000256" key="1">
    <source>
        <dbReference type="SAM" id="Coils"/>
    </source>
</evidence>
<name>A0A6A6GL03_9PEZI</name>
<proteinExistence type="predicted"/>